<dbReference type="InterPro" id="IPR053392">
    <property type="entry name" value="Transposase_IS30-like"/>
</dbReference>
<dbReference type="PROSITE" id="PS50994">
    <property type="entry name" value="INTEGRASE"/>
    <property type="match status" value="1"/>
</dbReference>
<dbReference type="InterPro" id="IPR036397">
    <property type="entry name" value="RNaseH_sf"/>
</dbReference>
<name>A0ABP7LCJ2_9ACTN</name>
<proteinExistence type="predicted"/>
<dbReference type="NCBIfam" id="NF033563">
    <property type="entry name" value="transpos_IS30"/>
    <property type="match status" value="1"/>
</dbReference>
<evidence type="ECO:0000259" key="1">
    <source>
        <dbReference type="PROSITE" id="PS50994"/>
    </source>
</evidence>
<accession>A0ABP7LCJ2</accession>
<dbReference type="InterPro" id="IPR012337">
    <property type="entry name" value="RNaseH-like_sf"/>
</dbReference>
<protein>
    <recommendedName>
        <fullName evidence="1">Integrase catalytic domain-containing protein</fullName>
    </recommendedName>
</protein>
<evidence type="ECO:0000313" key="2">
    <source>
        <dbReference type="EMBL" id="GAA3898309.1"/>
    </source>
</evidence>
<feature type="domain" description="Integrase catalytic" evidence="1">
    <location>
        <begin position="11"/>
        <end position="174"/>
    </location>
</feature>
<sequence>MPRFVAPTVLIDRRPPAIELRERLGDWEGDLVVGARSQSAVATLVDRRTRYLCLVPLREGHSAGQLRDALIATLSMLPERARRSLTWDQGSEMARHHELAPYFTDGTFFARPRSPWERGTNENTNGLIRPYLPKRTNLSLHTADDLRVIEHRLNNRPRKTLSWQTPAQTFAAALAL</sequence>
<dbReference type="Proteomes" id="UP001501563">
    <property type="component" value="Unassembled WGS sequence"/>
</dbReference>
<dbReference type="PANTHER" id="PTHR10948">
    <property type="entry name" value="TRANSPOSASE"/>
    <property type="match status" value="1"/>
</dbReference>
<comment type="caution">
    <text evidence="2">The sequence shown here is derived from an EMBL/GenBank/DDBJ whole genome shotgun (WGS) entry which is preliminary data.</text>
</comment>
<dbReference type="Gene3D" id="3.30.420.10">
    <property type="entry name" value="Ribonuclease H-like superfamily/Ribonuclease H"/>
    <property type="match status" value="1"/>
</dbReference>
<gene>
    <name evidence="2" type="ORF">GCM10022207_78340</name>
</gene>
<keyword evidence="3" id="KW-1185">Reference proteome</keyword>
<dbReference type="PANTHER" id="PTHR10948:SF23">
    <property type="entry name" value="TRANSPOSASE INSI FOR INSERTION SEQUENCE ELEMENT IS30A-RELATED"/>
    <property type="match status" value="1"/>
</dbReference>
<evidence type="ECO:0000313" key="3">
    <source>
        <dbReference type="Proteomes" id="UP001501563"/>
    </source>
</evidence>
<dbReference type="Pfam" id="PF00665">
    <property type="entry name" value="rve"/>
    <property type="match status" value="1"/>
</dbReference>
<dbReference type="EMBL" id="BAAAZA010000039">
    <property type="protein sequence ID" value="GAA3898309.1"/>
    <property type="molecule type" value="Genomic_DNA"/>
</dbReference>
<dbReference type="InterPro" id="IPR051917">
    <property type="entry name" value="Transposase-Integrase"/>
</dbReference>
<dbReference type="InterPro" id="IPR001584">
    <property type="entry name" value="Integrase_cat-core"/>
</dbReference>
<organism evidence="2 3">
    <name type="scientific">Streptomyces lannensis</name>
    <dbReference type="NCBI Taxonomy" id="766498"/>
    <lineage>
        <taxon>Bacteria</taxon>
        <taxon>Bacillati</taxon>
        <taxon>Actinomycetota</taxon>
        <taxon>Actinomycetes</taxon>
        <taxon>Kitasatosporales</taxon>
        <taxon>Streptomycetaceae</taxon>
        <taxon>Streptomyces</taxon>
    </lineage>
</organism>
<dbReference type="SUPFAM" id="SSF53098">
    <property type="entry name" value="Ribonuclease H-like"/>
    <property type="match status" value="1"/>
</dbReference>
<reference evidence="3" key="1">
    <citation type="journal article" date="2019" name="Int. J. Syst. Evol. Microbiol.">
        <title>The Global Catalogue of Microorganisms (GCM) 10K type strain sequencing project: providing services to taxonomists for standard genome sequencing and annotation.</title>
        <authorList>
            <consortium name="The Broad Institute Genomics Platform"/>
            <consortium name="The Broad Institute Genome Sequencing Center for Infectious Disease"/>
            <person name="Wu L."/>
            <person name="Ma J."/>
        </authorList>
    </citation>
    <scope>NUCLEOTIDE SEQUENCE [LARGE SCALE GENOMIC DNA]</scope>
    <source>
        <strain evidence="3">JCM 16578</strain>
    </source>
</reference>